<evidence type="ECO:0000313" key="7">
    <source>
        <dbReference type="Proteomes" id="UP000054495"/>
    </source>
</evidence>
<dbReference type="EMBL" id="KE124810">
    <property type="protein sequence ID" value="EPB78541.1"/>
    <property type="molecule type" value="Genomic_DNA"/>
</dbReference>
<dbReference type="InterPro" id="IPR047187">
    <property type="entry name" value="SF1_C_Upf1"/>
</dbReference>
<keyword evidence="4" id="KW-0067">ATP-binding</keyword>
<accession>A0A0D6M7Y5</accession>
<dbReference type="AlphaFoldDB" id="A0A0D6M7Y5"/>
<evidence type="ECO:0000259" key="5">
    <source>
        <dbReference type="Pfam" id="PF13087"/>
    </source>
</evidence>
<evidence type="ECO:0000256" key="3">
    <source>
        <dbReference type="ARBA" id="ARBA00022806"/>
    </source>
</evidence>
<dbReference type="SUPFAM" id="SSF52540">
    <property type="entry name" value="P-loop containing nucleoside triphosphate hydrolases"/>
    <property type="match status" value="1"/>
</dbReference>
<gene>
    <name evidence="6" type="ORF">ANCCEY_02382</name>
</gene>
<dbReference type="Pfam" id="PF13087">
    <property type="entry name" value="AAA_12"/>
    <property type="match status" value="1"/>
</dbReference>
<evidence type="ECO:0000313" key="6">
    <source>
        <dbReference type="EMBL" id="EPB78541.1"/>
    </source>
</evidence>
<dbReference type="InterPro" id="IPR041679">
    <property type="entry name" value="DNA2/NAM7-like_C"/>
</dbReference>
<dbReference type="InterPro" id="IPR027417">
    <property type="entry name" value="P-loop_NTPase"/>
</dbReference>
<name>A0A0D6M7Y5_9BILA</name>
<dbReference type="GO" id="GO:0016787">
    <property type="term" value="F:hydrolase activity"/>
    <property type="evidence" value="ECO:0007669"/>
    <property type="project" value="UniProtKB-KW"/>
</dbReference>
<dbReference type="PANTHER" id="PTHR43788:SF8">
    <property type="entry name" value="DNA-BINDING PROTEIN SMUBP-2"/>
    <property type="match status" value="1"/>
</dbReference>
<protein>
    <recommendedName>
        <fullName evidence="5">DNA2/NAM7 helicase-like C-terminal domain-containing protein</fullName>
    </recommendedName>
</protein>
<organism evidence="6 7">
    <name type="scientific">Ancylostoma ceylanicum</name>
    <dbReference type="NCBI Taxonomy" id="53326"/>
    <lineage>
        <taxon>Eukaryota</taxon>
        <taxon>Metazoa</taxon>
        <taxon>Ecdysozoa</taxon>
        <taxon>Nematoda</taxon>
        <taxon>Chromadorea</taxon>
        <taxon>Rhabditida</taxon>
        <taxon>Rhabditina</taxon>
        <taxon>Rhabditomorpha</taxon>
        <taxon>Strongyloidea</taxon>
        <taxon>Ancylostomatidae</taxon>
        <taxon>Ancylostomatinae</taxon>
        <taxon>Ancylostoma</taxon>
    </lineage>
</organism>
<dbReference type="PANTHER" id="PTHR43788">
    <property type="entry name" value="DNA2/NAM7 HELICASE FAMILY MEMBER"/>
    <property type="match status" value="1"/>
</dbReference>
<keyword evidence="7" id="KW-1185">Reference proteome</keyword>
<dbReference type="GO" id="GO:0043139">
    <property type="term" value="F:5'-3' DNA helicase activity"/>
    <property type="evidence" value="ECO:0007669"/>
    <property type="project" value="TreeGrafter"/>
</dbReference>
<dbReference type="CDD" id="cd18808">
    <property type="entry name" value="SF1_C_Upf1"/>
    <property type="match status" value="1"/>
</dbReference>
<keyword evidence="2" id="KW-0378">Hydrolase</keyword>
<dbReference type="GO" id="GO:0005524">
    <property type="term" value="F:ATP binding"/>
    <property type="evidence" value="ECO:0007669"/>
    <property type="project" value="UniProtKB-KW"/>
</dbReference>
<dbReference type="InterPro" id="IPR050534">
    <property type="entry name" value="Coronavir_polyprotein_1ab"/>
</dbReference>
<keyword evidence="3" id="KW-0347">Helicase</keyword>
<feature type="domain" description="DNA2/NAM7 helicase-like C-terminal" evidence="5">
    <location>
        <begin position="146"/>
        <end position="218"/>
    </location>
</feature>
<dbReference type="Gene3D" id="3.40.50.300">
    <property type="entry name" value="P-loop containing nucleotide triphosphate hydrolases"/>
    <property type="match status" value="1"/>
</dbReference>
<keyword evidence="1" id="KW-0547">Nucleotide-binding</keyword>
<reference evidence="6 7" key="1">
    <citation type="submission" date="2013-05" db="EMBL/GenBank/DDBJ databases">
        <title>Draft genome of the parasitic nematode Anyclostoma ceylanicum.</title>
        <authorList>
            <person name="Mitreva M."/>
        </authorList>
    </citation>
    <scope>NUCLEOTIDE SEQUENCE [LARGE SCALE GENOMIC DNA]</scope>
</reference>
<evidence type="ECO:0000256" key="4">
    <source>
        <dbReference type="ARBA" id="ARBA00022840"/>
    </source>
</evidence>
<sequence length="255" mass="28686">MGLVKRSMTQYNEPMAVAATPVSMPDQVTAPLVEALADFDDASTVYGKDAKELRDAATQALVNVWRDAHRATCARSRAGRLRYKQFAQHENLEMPDQEREEFILAEKDVSETLEEMIFYMFAVRPPNVLCITTASLLNASDEKDIFAEQLRRQEEYAATGDIELGTVDSVQGSEKDIVILLTTRMDFDRLTAEFLDDPRRMNVAFTRCHQGQFVLGHVESLQRVNFWSAVLAWASARNTILPAADLGDYLSAVEE</sequence>
<evidence type="ECO:0000256" key="1">
    <source>
        <dbReference type="ARBA" id="ARBA00022741"/>
    </source>
</evidence>
<dbReference type="Proteomes" id="UP000054495">
    <property type="component" value="Unassembled WGS sequence"/>
</dbReference>
<evidence type="ECO:0000256" key="2">
    <source>
        <dbReference type="ARBA" id="ARBA00022801"/>
    </source>
</evidence>
<proteinExistence type="predicted"/>